<dbReference type="InterPro" id="IPR013519">
    <property type="entry name" value="Int_alpha_beta-p"/>
</dbReference>
<dbReference type="GO" id="GO:0007160">
    <property type="term" value="P:cell-matrix adhesion"/>
    <property type="evidence" value="ECO:0007669"/>
    <property type="project" value="TreeGrafter"/>
</dbReference>
<dbReference type="PANTHER" id="PTHR23220">
    <property type="entry name" value="INTEGRIN ALPHA"/>
    <property type="match status" value="1"/>
</dbReference>
<dbReference type="SUPFAM" id="SSF69318">
    <property type="entry name" value="Integrin alpha N-terminal domain"/>
    <property type="match status" value="3"/>
</dbReference>
<dbReference type="EMBL" id="MT631434">
    <property type="protein sequence ID" value="QNO50407.1"/>
    <property type="molecule type" value="Genomic_DNA"/>
</dbReference>
<dbReference type="PRINTS" id="PR01185">
    <property type="entry name" value="INTEGRINA"/>
</dbReference>
<dbReference type="Pfam" id="PF23959">
    <property type="entry name" value="DUF7288"/>
    <property type="match status" value="1"/>
</dbReference>
<dbReference type="PROSITE" id="PS51470">
    <property type="entry name" value="FG_GAP"/>
    <property type="match status" value="3"/>
</dbReference>
<reference evidence="4" key="1">
    <citation type="submission" date="2020-06" db="EMBL/GenBank/DDBJ databases">
        <title>Unique genomic features of the anaerobic methanotrophic archaea.</title>
        <authorList>
            <person name="Chadwick G.L."/>
            <person name="Skennerton C.T."/>
            <person name="Laso-Perez R."/>
            <person name="Leu A.O."/>
            <person name="Speth D.R."/>
            <person name="Yu H."/>
            <person name="Morgan-Lang C."/>
            <person name="Hatzenpichler R."/>
            <person name="Goudeau D."/>
            <person name="Malmstrom R."/>
            <person name="Brazelton W.J."/>
            <person name="Woyke T."/>
            <person name="Hallam S.J."/>
            <person name="Tyson G.W."/>
            <person name="Wegener G."/>
            <person name="Boetius A."/>
            <person name="Orphan V."/>
        </authorList>
    </citation>
    <scope>NUCLEOTIDE SEQUENCE</scope>
</reference>
<dbReference type="GO" id="GO:0007229">
    <property type="term" value="P:integrin-mediated signaling pathway"/>
    <property type="evidence" value="ECO:0007669"/>
    <property type="project" value="TreeGrafter"/>
</dbReference>
<keyword evidence="2" id="KW-0677">Repeat</keyword>
<dbReference type="InterPro" id="IPR013517">
    <property type="entry name" value="FG-GAP"/>
</dbReference>
<dbReference type="GO" id="GO:0008305">
    <property type="term" value="C:integrin complex"/>
    <property type="evidence" value="ECO:0007669"/>
    <property type="project" value="InterPro"/>
</dbReference>
<dbReference type="GO" id="GO:0033627">
    <property type="term" value="P:cell adhesion mediated by integrin"/>
    <property type="evidence" value="ECO:0007669"/>
    <property type="project" value="TreeGrafter"/>
</dbReference>
<dbReference type="GO" id="GO:0098609">
    <property type="term" value="P:cell-cell adhesion"/>
    <property type="evidence" value="ECO:0007669"/>
    <property type="project" value="TreeGrafter"/>
</dbReference>
<dbReference type="PANTHER" id="PTHR23220:SF122">
    <property type="entry name" value="INTEGRIN ALPHA-PS1"/>
    <property type="match status" value="1"/>
</dbReference>
<keyword evidence="1" id="KW-0732">Signal</keyword>
<sequence>MVIPAASDNSAQLHTLEGFAAAMLMVGTVYLVVSAVTLSVPQTELHVDAQLKAYGQDALNILDTSLPPENNRSYYSSVLKNSVVGWMNGVEGATSFETDELRVKHSNGTWLPYTSYKFEFAGPLLHTNKTFKVYIPNNTQISHAYITLTGMPLLNITDATTPQIKYEPKNPNDPLDQFGCAIAYGDLNDDTVSDLVVGAYGNNSSSGAVYVYYGNSSSIGAWETDGPNITITNPGASGDHFGWAVACGNVNGDGVDDLIVGAPENGTTDTGAVYVYNGPILTDTPVPDVTIQNPRTKGLPVNGRFGCSLACGDVNGDSFGDILIGAPTAREYVPDCGNAFVYFGGNPFSGNKITLYNPYNSSDFFGISVASVDINGDGLSDIVIGANAANRTYIRYGSASFPPVINGGYKDEMNLTLYGESGSGFGISVSHAGDVNKDGVCDLIVGAPANDSAHIFYGGSHPDNTSDINLTGESSSDFGISVSRAGDVDSDGYAGVIVGTFGIKKAEVFYDVDLDIDSIRLSESDAGFGSVVSYIGDVDGDGIPDVAVGALGAGEVYVYTPKFPEEPWLAVGNATDLANGNETRVWEYTTVIKTDDSNKTGHIPVSAGNSTDKTLRIYREITTDAFLSTYVHTTPGNSADVRISVNGVEVNASSPAIDTNDTWMWHNITLPGDITEWKIGNNTITINVTPTSNTLKIGSASGAKMIRAILPIIQPFNTTERTPDFADAINRWTASHSPWTDPITNETWWAVPFVLHSNSSGAIDATNLHVKAAPSLDEYLDMLLPDFVNYNVIFAFLDTLTKGHLYTFSDGSYEKTLNFTKDVINTEDGNLTVHILLPENTTEVYKANMDVTGLPNESIGTEELTLNFAHDADAAIVVDSEGYVHIGYSKNNPQLWYISNEDGTWVEDDINKGGKDTSNLSMTIDSSDELHAAFIKKIRSITQEPMAGYG</sequence>
<dbReference type="InterPro" id="IPR055712">
    <property type="entry name" value="DUF7288"/>
</dbReference>
<protein>
    <recommendedName>
        <fullName evidence="5">FG-GAP repeat protein</fullName>
    </recommendedName>
</protein>
<dbReference type="Gene3D" id="2.130.10.130">
    <property type="entry name" value="Integrin alpha, N-terminal"/>
    <property type="match status" value="3"/>
</dbReference>
<evidence type="ECO:0008006" key="5">
    <source>
        <dbReference type="Google" id="ProtNLM"/>
    </source>
</evidence>
<dbReference type="GO" id="GO:0009897">
    <property type="term" value="C:external side of plasma membrane"/>
    <property type="evidence" value="ECO:0007669"/>
    <property type="project" value="TreeGrafter"/>
</dbReference>
<dbReference type="SMART" id="SM00191">
    <property type="entry name" value="Int_alpha"/>
    <property type="match status" value="7"/>
</dbReference>
<name>A0A7G9YQX3_9EURY</name>
<evidence type="ECO:0000313" key="4">
    <source>
        <dbReference type="EMBL" id="QNO50407.1"/>
    </source>
</evidence>
<accession>A0A7G9YQX3</accession>
<evidence type="ECO:0000256" key="2">
    <source>
        <dbReference type="ARBA" id="ARBA00022737"/>
    </source>
</evidence>
<gene>
    <name evidence="4" type="ORF">CKJHOKLD_00028</name>
</gene>
<keyword evidence="3" id="KW-0325">Glycoprotein</keyword>
<dbReference type="InterPro" id="IPR028994">
    <property type="entry name" value="Integrin_alpha_N"/>
</dbReference>
<dbReference type="InterPro" id="IPR000413">
    <property type="entry name" value="Integrin_alpha"/>
</dbReference>
<dbReference type="Pfam" id="PF01839">
    <property type="entry name" value="FG-GAP"/>
    <property type="match status" value="3"/>
</dbReference>
<dbReference type="GO" id="GO:0005178">
    <property type="term" value="F:integrin binding"/>
    <property type="evidence" value="ECO:0007669"/>
    <property type="project" value="TreeGrafter"/>
</dbReference>
<evidence type="ECO:0000256" key="1">
    <source>
        <dbReference type="ARBA" id="ARBA00022729"/>
    </source>
</evidence>
<organism evidence="4">
    <name type="scientific">Candidatus Methanogaster sp. ANME-2c ERB4</name>
    <dbReference type="NCBI Taxonomy" id="2759911"/>
    <lineage>
        <taxon>Archaea</taxon>
        <taxon>Methanobacteriati</taxon>
        <taxon>Methanobacteriota</taxon>
        <taxon>Stenosarchaea group</taxon>
        <taxon>Methanomicrobia</taxon>
        <taxon>Methanosarcinales</taxon>
        <taxon>ANME-2 cluster</taxon>
        <taxon>Candidatus Methanogasteraceae</taxon>
        <taxon>Candidatus Methanogaster</taxon>
    </lineage>
</organism>
<evidence type="ECO:0000256" key="3">
    <source>
        <dbReference type="ARBA" id="ARBA00023180"/>
    </source>
</evidence>
<dbReference type="AlphaFoldDB" id="A0A7G9YQX3"/>
<proteinExistence type="predicted"/>